<comment type="caution">
    <text evidence="7">The sequence shown here is derived from an EMBL/GenBank/DDBJ whole genome shotgun (WGS) entry which is preliminary data.</text>
</comment>
<name>A0ABW9UQZ5_CHLPH</name>
<feature type="transmembrane region" description="Helical" evidence="6">
    <location>
        <begin position="62"/>
        <end position="83"/>
    </location>
</feature>
<dbReference type="InterPro" id="IPR005495">
    <property type="entry name" value="LptG/LptF_permease"/>
</dbReference>
<feature type="transmembrane region" description="Helical" evidence="6">
    <location>
        <begin position="378"/>
        <end position="399"/>
    </location>
</feature>
<evidence type="ECO:0000256" key="2">
    <source>
        <dbReference type="ARBA" id="ARBA00022475"/>
    </source>
</evidence>
<evidence type="ECO:0000256" key="4">
    <source>
        <dbReference type="ARBA" id="ARBA00022989"/>
    </source>
</evidence>
<dbReference type="PANTHER" id="PTHR33529:SF6">
    <property type="entry name" value="YJGP_YJGQ FAMILY PERMEASE"/>
    <property type="match status" value="1"/>
</dbReference>
<evidence type="ECO:0000313" key="8">
    <source>
        <dbReference type="Proteomes" id="UP000489351"/>
    </source>
</evidence>
<dbReference type="Proteomes" id="UP000489351">
    <property type="component" value="Unassembled WGS sequence"/>
</dbReference>
<gene>
    <name evidence="7" type="ORF">GJ685_07710</name>
</gene>
<feature type="transmembrane region" description="Helical" evidence="6">
    <location>
        <begin position="411"/>
        <end position="437"/>
    </location>
</feature>
<protein>
    <submittedName>
        <fullName evidence="7">LptF/LptG family permease</fullName>
    </submittedName>
</protein>
<keyword evidence="2" id="KW-1003">Cell membrane</keyword>
<sequence length="441" mass="48766">MKLIDRYILKAHVGPFFFAFLTIIFVLILQFFASFADRFIGRGIGFGALVELIALQSAWMVGLAAPMAVLIAVVMAFGALTTTSEMTVFRASGVSLYRLMIPILLAGLVLSFFVERFNNVVQPLANYQARSLMDDIVKAKPNFGITENAFSPLVDGYSILVRKSDERTGGIGDIIIYDSTRPDFRSVITAEEGRISFSDDGGYLLLTLRNGEIHEVQQPDYRLYRKMSFQQHRYVFESTGFGFSRSDDRRNRAGGKELSAKELLLVAGEYQRKVDDSEKHIGMSLEMFEQALSVVTPAGAVSYPQLKSPNAAAASAVAGYLDRQITVLQSELKNREANQGMVNRFMAEYHKKYALAFACFFFVLVGAPLGILARRGGFGIGAILSLFFFVLYWILMIAGEKMAVRGVLEPWAAIWMADAVMAAIGLTLVISLTGAVFNSNR</sequence>
<feature type="transmembrane region" description="Helical" evidence="6">
    <location>
        <begin position="353"/>
        <end position="372"/>
    </location>
</feature>
<dbReference type="RefSeq" id="WP_126341372.1">
    <property type="nucleotide sequence ID" value="NZ_RXYJ01000001.1"/>
</dbReference>
<keyword evidence="3 6" id="KW-0812">Transmembrane</keyword>
<feature type="transmembrane region" description="Helical" evidence="6">
    <location>
        <begin position="95"/>
        <end position="114"/>
    </location>
</feature>
<keyword evidence="5 6" id="KW-0472">Membrane</keyword>
<accession>A0ABW9UQZ5</accession>
<dbReference type="EMBL" id="WUBZ01000026">
    <property type="protein sequence ID" value="MWV54942.1"/>
    <property type="molecule type" value="Genomic_DNA"/>
</dbReference>
<organism evidence="7 8">
    <name type="scientific">Chlorobium phaeovibrioides</name>
    <dbReference type="NCBI Taxonomy" id="1094"/>
    <lineage>
        <taxon>Bacteria</taxon>
        <taxon>Pseudomonadati</taxon>
        <taxon>Chlorobiota</taxon>
        <taxon>Chlorobiia</taxon>
        <taxon>Chlorobiales</taxon>
        <taxon>Chlorobiaceae</taxon>
        <taxon>Chlorobium/Pelodictyon group</taxon>
        <taxon>Chlorobium</taxon>
    </lineage>
</organism>
<keyword evidence="4 6" id="KW-1133">Transmembrane helix</keyword>
<feature type="transmembrane region" description="Helical" evidence="6">
    <location>
        <begin position="12"/>
        <end position="33"/>
    </location>
</feature>
<evidence type="ECO:0000256" key="6">
    <source>
        <dbReference type="SAM" id="Phobius"/>
    </source>
</evidence>
<reference evidence="7 8" key="1">
    <citation type="submission" date="2019-11" db="EMBL/GenBank/DDBJ databases">
        <title>Green- and brown-colored morphotypes of Chlorobia in the stratified aquatic ecosystems of Kandalaksha Gulf (White Sea): A model for study of the accessory genome evolution.</title>
        <authorList>
            <person name="Grouzdev D.S."/>
        </authorList>
    </citation>
    <scope>NUCLEOTIDE SEQUENCE [LARGE SCALE GENOMIC DNA]</scope>
    <source>
        <strain evidence="7 8">ZM</strain>
    </source>
</reference>
<evidence type="ECO:0000256" key="5">
    <source>
        <dbReference type="ARBA" id="ARBA00023136"/>
    </source>
</evidence>
<dbReference type="Pfam" id="PF03739">
    <property type="entry name" value="LptF_LptG"/>
    <property type="match status" value="1"/>
</dbReference>
<evidence type="ECO:0000256" key="1">
    <source>
        <dbReference type="ARBA" id="ARBA00004651"/>
    </source>
</evidence>
<evidence type="ECO:0000313" key="7">
    <source>
        <dbReference type="EMBL" id="MWV54942.1"/>
    </source>
</evidence>
<dbReference type="PANTHER" id="PTHR33529">
    <property type="entry name" value="SLR0882 PROTEIN-RELATED"/>
    <property type="match status" value="1"/>
</dbReference>
<proteinExistence type="predicted"/>
<comment type="subcellular location">
    <subcellularLocation>
        <location evidence="1">Cell membrane</location>
        <topology evidence="1">Multi-pass membrane protein</topology>
    </subcellularLocation>
</comment>
<evidence type="ECO:0000256" key="3">
    <source>
        <dbReference type="ARBA" id="ARBA00022692"/>
    </source>
</evidence>
<keyword evidence="8" id="KW-1185">Reference proteome</keyword>